<dbReference type="Pfam" id="PF01743">
    <property type="entry name" value="PolyA_pol"/>
    <property type="match status" value="1"/>
</dbReference>
<dbReference type="InterPro" id="IPR043519">
    <property type="entry name" value="NT_sf"/>
</dbReference>
<evidence type="ECO:0000256" key="5">
    <source>
        <dbReference type="RuleBase" id="RU003953"/>
    </source>
</evidence>
<feature type="coiled-coil region" evidence="6">
    <location>
        <begin position="129"/>
        <end position="159"/>
    </location>
</feature>
<dbReference type="PANTHER" id="PTHR13734:SF5">
    <property type="entry name" value="CCA TRNA NUCLEOTIDYLTRANSFERASE, MITOCHONDRIAL"/>
    <property type="match status" value="1"/>
</dbReference>
<dbReference type="SUPFAM" id="SSF81301">
    <property type="entry name" value="Nucleotidyltransferase"/>
    <property type="match status" value="2"/>
</dbReference>
<proteinExistence type="inferred from homology"/>
<evidence type="ECO:0000256" key="3">
    <source>
        <dbReference type="ARBA" id="ARBA00022741"/>
    </source>
</evidence>
<organism evidence="9 10">
    <name type="scientific">Anaeramoeba flamelloides</name>
    <dbReference type="NCBI Taxonomy" id="1746091"/>
    <lineage>
        <taxon>Eukaryota</taxon>
        <taxon>Metamonada</taxon>
        <taxon>Anaeramoebidae</taxon>
        <taxon>Anaeramoeba</taxon>
    </lineage>
</organism>
<gene>
    <name evidence="9" type="ORF">M0813_21737</name>
</gene>
<evidence type="ECO:0000256" key="4">
    <source>
        <dbReference type="ARBA" id="ARBA00022884"/>
    </source>
</evidence>
<keyword evidence="4 5" id="KW-0694">RNA-binding</keyword>
<dbReference type="PANTHER" id="PTHR13734">
    <property type="entry name" value="TRNA-NUCLEOTIDYLTRANSFERASE"/>
    <property type="match status" value="1"/>
</dbReference>
<evidence type="ECO:0000313" key="9">
    <source>
        <dbReference type="EMBL" id="KAJ6243946.1"/>
    </source>
</evidence>
<keyword evidence="6" id="KW-0175">Coiled coil</keyword>
<keyword evidence="2 5" id="KW-0808">Transferase</keyword>
<evidence type="ECO:0000259" key="8">
    <source>
        <dbReference type="Pfam" id="PF12627"/>
    </source>
</evidence>
<dbReference type="Pfam" id="PF12627">
    <property type="entry name" value="PolyA_pol_RNAbd"/>
    <property type="match status" value="1"/>
</dbReference>
<dbReference type="EMBL" id="JAOAOG010000167">
    <property type="protein sequence ID" value="KAJ6243946.1"/>
    <property type="molecule type" value="Genomic_DNA"/>
</dbReference>
<evidence type="ECO:0000259" key="7">
    <source>
        <dbReference type="Pfam" id="PF01743"/>
    </source>
</evidence>
<feature type="domain" description="tRNA nucleotidyltransferase/poly(A) polymerase RNA and SrmB- binding" evidence="8">
    <location>
        <begin position="260"/>
        <end position="319"/>
    </location>
</feature>
<evidence type="ECO:0000256" key="1">
    <source>
        <dbReference type="ARBA" id="ARBA00007265"/>
    </source>
</evidence>
<dbReference type="Gene3D" id="1.10.3090.10">
    <property type="entry name" value="cca-adding enzyme, domain 2"/>
    <property type="match status" value="1"/>
</dbReference>
<keyword evidence="10" id="KW-1185">Reference proteome</keyword>
<protein>
    <submittedName>
        <fullName evidence="9">Cca tRNA nucleotidyltransferase</fullName>
    </submittedName>
</protein>
<evidence type="ECO:0000313" key="10">
    <source>
        <dbReference type="Proteomes" id="UP001150062"/>
    </source>
</evidence>
<accession>A0ABQ8YH88</accession>
<dbReference type="InterPro" id="IPR032828">
    <property type="entry name" value="PolyA_RNA-bd"/>
</dbReference>
<name>A0ABQ8YH88_9EUKA</name>
<keyword evidence="3" id="KW-0547">Nucleotide-binding</keyword>
<sequence>MTKRSQPTQLPNLENTNVTISLTSFEEKLFNRLLTVCKHYSLETTIRVAGGWVRDKLLGKESNDIDLALNDMLGSTFGKYVNRYQTEVLKEKESTMAIIKSNPNLSKHLETTRMKIFGQWIDFANLRSDDFAKEEVEEMEKLKEKEKETENTKGKEKVKVKESEEEKVKGLLNNKEKKLGINTKGKKINFGDPTTDAHRRDLTINALFYNIHSKSVEDFTGYGLSDLKKRIIRTPLPPLETFGDDPLRILRLIKYYTRYGFQIHQETAKSVRNEKLLHALRTNISKERIYSELQSILSGESALKGFKKMCKLNIYSAVFYHPDYYQESFPQTALNNLKKLKTYLSDVPKIRTPAIILGCLLLPYCKFVLKKKKNNIQMSNVILFQNLCFPKKLSSQVGLLHRGINHFIQILPTIDEISRSDLGLILRTYKESWLDIIILSKIYSPNSGNFNKITQKVNDYQLNEAWNVRPLLNGGDIKRILQVKKGALIGKAIQAAFKHQLDFPNLQKKDLEEFISNSFK</sequence>
<comment type="similarity">
    <text evidence="1 5">Belongs to the tRNA nucleotidyltransferase/poly(A) polymerase family.</text>
</comment>
<dbReference type="Proteomes" id="UP001150062">
    <property type="component" value="Unassembled WGS sequence"/>
</dbReference>
<feature type="domain" description="Poly A polymerase head" evidence="7">
    <location>
        <begin position="47"/>
        <end position="233"/>
    </location>
</feature>
<evidence type="ECO:0000256" key="6">
    <source>
        <dbReference type="SAM" id="Coils"/>
    </source>
</evidence>
<dbReference type="SUPFAM" id="SSF81891">
    <property type="entry name" value="Poly A polymerase C-terminal region-like"/>
    <property type="match status" value="1"/>
</dbReference>
<comment type="caution">
    <text evidence="9">The sequence shown here is derived from an EMBL/GenBank/DDBJ whole genome shotgun (WGS) entry which is preliminary data.</text>
</comment>
<evidence type="ECO:0000256" key="2">
    <source>
        <dbReference type="ARBA" id="ARBA00022679"/>
    </source>
</evidence>
<dbReference type="Gene3D" id="3.30.460.10">
    <property type="entry name" value="Beta Polymerase, domain 2"/>
    <property type="match status" value="1"/>
</dbReference>
<reference evidence="9" key="1">
    <citation type="submission" date="2022-08" db="EMBL/GenBank/DDBJ databases">
        <title>Novel sulfate-reducing endosymbionts in the free-living metamonad Anaeramoeba.</title>
        <authorList>
            <person name="Jerlstrom-Hultqvist J."/>
            <person name="Cepicka I."/>
            <person name="Gallot-Lavallee L."/>
            <person name="Salas-Leiva D."/>
            <person name="Curtis B.A."/>
            <person name="Zahonova K."/>
            <person name="Pipaliya S."/>
            <person name="Dacks J."/>
            <person name="Roger A.J."/>
        </authorList>
    </citation>
    <scope>NUCLEOTIDE SEQUENCE</scope>
    <source>
        <strain evidence="9">Schooner1</strain>
    </source>
</reference>
<dbReference type="InterPro" id="IPR002646">
    <property type="entry name" value="PolA_pol_head_dom"/>
</dbReference>